<evidence type="ECO:0000313" key="2">
    <source>
        <dbReference type="EMBL" id="GAI13565.1"/>
    </source>
</evidence>
<dbReference type="EMBL" id="BARV01009203">
    <property type="protein sequence ID" value="GAI13565.1"/>
    <property type="molecule type" value="Genomic_DNA"/>
</dbReference>
<comment type="caution">
    <text evidence="2">The sequence shown here is derived from an EMBL/GenBank/DDBJ whole genome shotgun (WGS) entry which is preliminary data.</text>
</comment>
<feature type="non-terminal residue" evidence="2">
    <location>
        <position position="1"/>
    </location>
</feature>
<accession>X1MFV0</accession>
<dbReference type="SUPFAM" id="SSF159713">
    <property type="entry name" value="Dhaf3308-like"/>
    <property type="match status" value="1"/>
</dbReference>
<reference evidence="2" key="1">
    <citation type="journal article" date="2014" name="Front. Microbiol.">
        <title>High frequency of phylogenetically diverse reductive dehalogenase-homologous genes in deep subseafloor sedimentary metagenomes.</title>
        <authorList>
            <person name="Kawai M."/>
            <person name="Futagami T."/>
            <person name="Toyoda A."/>
            <person name="Takaki Y."/>
            <person name="Nishi S."/>
            <person name="Hori S."/>
            <person name="Arai W."/>
            <person name="Tsubouchi T."/>
            <person name="Morono Y."/>
            <person name="Uchiyama I."/>
            <person name="Ito T."/>
            <person name="Fujiyama A."/>
            <person name="Inagaki F."/>
            <person name="Takami H."/>
        </authorList>
    </citation>
    <scope>NUCLEOTIDE SEQUENCE</scope>
    <source>
        <strain evidence="2">Expedition CK06-06</strain>
    </source>
</reference>
<dbReference type="InterPro" id="IPR007161">
    <property type="entry name" value="DUF364"/>
</dbReference>
<dbReference type="AlphaFoldDB" id="X1MFV0"/>
<feature type="domain" description="Putative heavy-metal chelation" evidence="1">
    <location>
        <begin position="1"/>
        <end position="121"/>
    </location>
</feature>
<organism evidence="2">
    <name type="scientific">marine sediment metagenome</name>
    <dbReference type="NCBI Taxonomy" id="412755"/>
    <lineage>
        <taxon>unclassified sequences</taxon>
        <taxon>metagenomes</taxon>
        <taxon>ecological metagenomes</taxon>
    </lineage>
</organism>
<dbReference type="Gene3D" id="3.40.50.11590">
    <property type="match status" value="1"/>
</dbReference>
<evidence type="ECO:0000259" key="1">
    <source>
        <dbReference type="Pfam" id="PF04016"/>
    </source>
</evidence>
<name>X1MFV0_9ZZZZ</name>
<proteinExistence type="predicted"/>
<gene>
    <name evidence="2" type="ORF">S06H3_18235</name>
</gene>
<sequence length="128" mass="14107">RVAIVGHFPFTSKLRGVVKELWVIEKNPREGDFTEAEVENLIPQADVVGITGTAFTNHTFEHLLELCNPKAYVVILGDTAPLSPLLFDYGVNAISGTKVIDPELALRCVSEGATFRQIKGIRLLTMTR</sequence>
<dbReference type="Pfam" id="PF04016">
    <property type="entry name" value="DUF364"/>
    <property type="match status" value="1"/>
</dbReference>
<protein>
    <recommendedName>
        <fullName evidence="1">Putative heavy-metal chelation domain-containing protein</fullName>
    </recommendedName>
</protein>